<comment type="similarity">
    <text evidence="1">Belongs to the membrane fusion protein (MFP) (TC 8.A.1) family.</text>
</comment>
<dbReference type="Proteomes" id="UP000009881">
    <property type="component" value="Unassembled WGS sequence"/>
</dbReference>
<keyword evidence="8" id="KW-1185">Reference proteome</keyword>
<dbReference type="InterPro" id="IPR042230">
    <property type="entry name" value="CusF_sf"/>
</dbReference>
<protein>
    <submittedName>
        <fullName evidence="7">Cobalt/zinc/cadmium efflux RND transporter</fullName>
    </submittedName>
</protein>
<dbReference type="RefSeq" id="WP_009542863.1">
    <property type="nucleotide sequence ID" value="NZ_ANHY01000034.1"/>
</dbReference>
<dbReference type="STRING" id="1238182.C882_2872"/>
<dbReference type="GO" id="GO:0030288">
    <property type="term" value="C:outer membrane-bounded periplasmic space"/>
    <property type="evidence" value="ECO:0007669"/>
    <property type="project" value="TreeGrafter"/>
</dbReference>
<evidence type="ECO:0000313" key="8">
    <source>
        <dbReference type="Proteomes" id="UP000009881"/>
    </source>
</evidence>
<reference evidence="7 8" key="1">
    <citation type="journal article" date="2013" name="Genome Announc.">
        <title>Draft Genome Sequence of an Alphaproteobacterium, Caenispirillum salinarum AK4(T), Isolated from a Solar Saltern.</title>
        <authorList>
            <person name="Khatri I."/>
            <person name="Singh A."/>
            <person name="Korpole S."/>
            <person name="Pinnaka A.K."/>
            <person name="Subramanian S."/>
        </authorList>
    </citation>
    <scope>NUCLEOTIDE SEQUENCE [LARGE SCALE GENOMIC DNA]</scope>
    <source>
        <strain evidence="7 8">AK4</strain>
    </source>
</reference>
<proteinExistence type="inferred from homology"/>
<dbReference type="InterPro" id="IPR051909">
    <property type="entry name" value="MFP_Cation_Efflux"/>
</dbReference>
<evidence type="ECO:0000259" key="5">
    <source>
        <dbReference type="Pfam" id="PF25954"/>
    </source>
</evidence>
<dbReference type="InterPro" id="IPR058790">
    <property type="entry name" value="BSH_CusB"/>
</dbReference>
<name>K9GJU2_9PROT</name>
<evidence type="ECO:0000256" key="1">
    <source>
        <dbReference type="ARBA" id="ARBA00009477"/>
    </source>
</evidence>
<evidence type="ECO:0000256" key="2">
    <source>
        <dbReference type="ARBA" id="ARBA00022448"/>
    </source>
</evidence>
<dbReference type="InterPro" id="IPR058649">
    <property type="entry name" value="CzcB_C"/>
</dbReference>
<dbReference type="GO" id="GO:0022857">
    <property type="term" value="F:transmembrane transporter activity"/>
    <property type="evidence" value="ECO:0007669"/>
    <property type="project" value="InterPro"/>
</dbReference>
<dbReference type="AlphaFoldDB" id="K9GJU2"/>
<feature type="domain" description="CusB-like barrel-sandwich hybrid" evidence="4">
    <location>
        <begin position="131"/>
        <end position="246"/>
    </location>
</feature>
<sequence length="577" mass="60749">MSARIVLVAAVALAAGVAGGLAYERGSLFPHGAGRTAAATEKKILYWVAPMDPNYRRDAPGKSPMGMDLIPVYEGEEPGATGADAADADVVQLSSAVINTMGVRTASAERAALGGAVHTVGYVALDEDRTSHVHVRKEGWIEGLKVRSLGAEVTQGEVLFEYFSPELAASSFEYVRDLERGDTWAGAGGRAKLKALGVSERQIAEIAKSRKAAERIRVYAPQGGVVVQLGVGEGMYIRPEQTLMTLSDLGTVWVIADVFESQSDRVRPGMEAEARLAHLPDRVWNGTVDYVYPELDPTTRTLRVRLRFDNADLALRPNMFASITLAGTARAETVVVPAEAVIRTGRSDRVVLALGEGRFRAVPVTVGFSDGARTEILDGLDDGAEVVSSGQFLIDSEASLKAGFARMEDPAEEPAPEVIAETAATVNAVDAEGRTVNVSHDPIPVLGWPAMTMDFGLADGIDPSVFAAGGLVSLGIGKDAEGAFVIVTAQPAAPEVWGEGVVDAVKEDGRVLTVTHDPIPALGWPAMTMDFTVEPPPTTVPAVGERIRFALGKDAAGMPVITEVAASADTAAAEVTQ</sequence>
<organism evidence="7 8">
    <name type="scientific">Caenispirillum salinarum AK4</name>
    <dbReference type="NCBI Taxonomy" id="1238182"/>
    <lineage>
        <taxon>Bacteria</taxon>
        <taxon>Pseudomonadati</taxon>
        <taxon>Pseudomonadota</taxon>
        <taxon>Alphaproteobacteria</taxon>
        <taxon>Rhodospirillales</taxon>
        <taxon>Novispirillaceae</taxon>
        <taxon>Caenispirillum</taxon>
    </lineage>
</organism>
<evidence type="ECO:0000259" key="3">
    <source>
        <dbReference type="Pfam" id="PF19335"/>
    </source>
</evidence>
<dbReference type="Pfam" id="PF25975">
    <property type="entry name" value="CzcB_C"/>
    <property type="match status" value="1"/>
</dbReference>
<dbReference type="FunFam" id="2.40.30.170:FF:000010">
    <property type="entry name" value="Efflux RND transporter periplasmic adaptor subunit"/>
    <property type="match status" value="1"/>
</dbReference>
<evidence type="ECO:0000259" key="6">
    <source>
        <dbReference type="Pfam" id="PF25975"/>
    </source>
</evidence>
<keyword evidence="2" id="KW-0813">Transport</keyword>
<dbReference type="InterPro" id="IPR058792">
    <property type="entry name" value="Beta-barrel_RND_2"/>
</dbReference>
<feature type="domain" description="CusB-like beta-barrel" evidence="5">
    <location>
        <begin position="251"/>
        <end position="328"/>
    </location>
</feature>
<dbReference type="Gene3D" id="2.40.30.170">
    <property type="match status" value="1"/>
</dbReference>
<gene>
    <name evidence="7" type="ORF">C882_2872</name>
</gene>
<dbReference type="Gene3D" id="2.40.50.320">
    <property type="entry name" value="Copper binding periplasmic protein CusF"/>
    <property type="match status" value="2"/>
</dbReference>
<dbReference type="SUPFAM" id="SSF111369">
    <property type="entry name" value="HlyD-like secretion proteins"/>
    <property type="match status" value="1"/>
</dbReference>
<dbReference type="PATRIC" id="fig|1238182.3.peg.4423"/>
<dbReference type="InterPro" id="IPR045800">
    <property type="entry name" value="HMBD"/>
</dbReference>
<dbReference type="Gene3D" id="2.40.50.100">
    <property type="match status" value="1"/>
</dbReference>
<dbReference type="eggNOG" id="COG0845">
    <property type="taxonomic scope" value="Bacteria"/>
</dbReference>
<dbReference type="Pfam" id="PF25919">
    <property type="entry name" value="BSH_CusB"/>
    <property type="match status" value="1"/>
</dbReference>
<dbReference type="Pfam" id="PF11604">
    <property type="entry name" value="CusF_Ec"/>
    <property type="match status" value="2"/>
</dbReference>
<dbReference type="Pfam" id="PF19335">
    <property type="entry name" value="HMBD"/>
    <property type="match status" value="1"/>
</dbReference>
<dbReference type="EMBL" id="ANHY01000034">
    <property type="protein sequence ID" value="EKV26245.1"/>
    <property type="molecule type" value="Genomic_DNA"/>
</dbReference>
<dbReference type="Gene3D" id="2.40.420.20">
    <property type="match status" value="1"/>
</dbReference>
<evidence type="ECO:0000259" key="4">
    <source>
        <dbReference type="Pfam" id="PF25919"/>
    </source>
</evidence>
<dbReference type="GO" id="GO:0016020">
    <property type="term" value="C:membrane"/>
    <property type="evidence" value="ECO:0007669"/>
    <property type="project" value="InterPro"/>
</dbReference>
<accession>K9GJU2</accession>
<dbReference type="Pfam" id="PF25954">
    <property type="entry name" value="Beta-barrel_RND_2"/>
    <property type="match status" value="1"/>
</dbReference>
<dbReference type="GO" id="GO:0046914">
    <property type="term" value="F:transition metal ion binding"/>
    <property type="evidence" value="ECO:0007669"/>
    <property type="project" value="TreeGrafter"/>
</dbReference>
<dbReference type="PANTHER" id="PTHR30097:SF15">
    <property type="entry name" value="CATION EFFLUX SYSTEM PROTEIN CUSB"/>
    <property type="match status" value="1"/>
</dbReference>
<feature type="domain" description="Heavy metal binding" evidence="3">
    <location>
        <begin position="46"/>
        <end position="72"/>
    </location>
</feature>
<dbReference type="NCBIfam" id="TIGR01730">
    <property type="entry name" value="RND_mfp"/>
    <property type="match status" value="1"/>
</dbReference>
<evidence type="ECO:0000313" key="7">
    <source>
        <dbReference type="EMBL" id="EKV26245.1"/>
    </source>
</evidence>
<comment type="caution">
    <text evidence="7">The sequence shown here is derived from an EMBL/GenBank/DDBJ whole genome shotgun (WGS) entry which is preliminary data.</text>
</comment>
<dbReference type="InterPro" id="IPR021647">
    <property type="entry name" value="CusF_Ec"/>
</dbReference>
<dbReference type="PANTHER" id="PTHR30097">
    <property type="entry name" value="CATION EFFLUX SYSTEM PROTEIN CUSB"/>
    <property type="match status" value="1"/>
</dbReference>
<dbReference type="InterPro" id="IPR006143">
    <property type="entry name" value="RND_pump_MFP"/>
</dbReference>
<dbReference type="GO" id="GO:0060003">
    <property type="term" value="P:copper ion export"/>
    <property type="evidence" value="ECO:0007669"/>
    <property type="project" value="TreeGrafter"/>
</dbReference>
<feature type="domain" description="CzcB-like C-terminal circularly permuted SH3-like" evidence="6">
    <location>
        <begin position="334"/>
        <end position="394"/>
    </location>
</feature>
<dbReference type="GO" id="GO:0015679">
    <property type="term" value="P:plasma membrane copper ion transport"/>
    <property type="evidence" value="ECO:0007669"/>
    <property type="project" value="TreeGrafter"/>
</dbReference>